<keyword evidence="4 8" id="KW-0812">Transmembrane</keyword>
<evidence type="ECO:0000313" key="10">
    <source>
        <dbReference type="Proteomes" id="UP000440578"/>
    </source>
</evidence>
<evidence type="ECO:0000256" key="4">
    <source>
        <dbReference type="ARBA" id="ARBA00022692"/>
    </source>
</evidence>
<gene>
    <name evidence="9" type="primary">senju</name>
    <name evidence="9" type="ORF">FJT64_021228</name>
</gene>
<feature type="transmembrane region" description="Helical" evidence="8">
    <location>
        <begin position="36"/>
        <end position="57"/>
    </location>
</feature>
<accession>A0A6A4WUF0</accession>
<evidence type="ECO:0000256" key="1">
    <source>
        <dbReference type="ARBA" id="ARBA00004141"/>
    </source>
</evidence>
<name>A0A6A4WUF0_AMPAM</name>
<comment type="subcellular location">
    <subcellularLocation>
        <location evidence="1">Membrane</location>
        <topology evidence="1">Multi-pass membrane protein</topology>
    </subcellularLocation>
</comment>
<keyword evidence="10" id="KW-1185">Reference proteome</keyword>
<dbReference type="AlphaFoldDB" id="A0A6A4WUF0"/>
<feature type="transmembrane region" description="Helical" evidence="8">
    <location>
        <begin position="9"/>
        <end position="30"/>
    </location>
</feature>
<comment type="similarity">
    <text evidence="2">Belongs to the nucleotide-sugar transporter family. SLC35A subfamily.</text>
</comment>
<dbReference type="Proteomes" id="UP000440578">
    <property type="component" value="Unassembled WGS sequence"/>
</dbReference>
<dbReference type="PANTHER" id="PTHR10231">
    <property type="entry name" value="NUCLEOTIDE-SUGAR TRANSMEMBRANE TRANSPORTER"/>
    <property type="match status" value="1"/>
</dbReference>
<feature type="transmembrane region" description="Helical" evidence="8">
    <location>
        <begin position="132"/>
        <end position="155"/>
    </location>
</feature>
<evidence type="ECO:0000256" key="7">
    <source>
        <dbReference type="SAM" id="MobiDB-lite"/>
    </source>
</evidence>
<dbReference type="SUPFAM" id="SSF103481">
    <property type="entry name" value="Multidrug resistance efflux transporter EmrE"/>
    <property type="match status" value="1"/>
</dbReference>
<evidence type="ECO:0000256" key="5">
    <source>
        <dbReference type="ARBA" id="ARBA00022989"/>
    </source>
</evidence>
<organism evidence="9 10">
    <name type="scientific">Amphibalanus amphitrite</name>
    <name type="common">Striped barnacle</name>
    <name type="synonym">Balanus amphitrite</name>
    <dbReference type="NCBI Taxonomy" id="1232801"/>
    <lineage>
        <taxon>Eukaryota</taxon>
        <taxon>Metazoa</taxon>
        <taxon>Ecdysozoa</taxon>
        <taxon>Arthropoda</taxon>
        <taxon>Crustacea</taxon>
        <taxon>Multicrustacea</taxon>
        <taxon>Cirripedia</taxon>
        <taxon>Thoracica</taxon>
        <taxon>Thoracicalcarea</taxon>
        <taxon>Balanomorpha</taxon>
        <taxon>Balanoidea</taxon>
        <taxon>Balanidae</taxon>
        <taxon>Amphibalaninae</taxon>
        <taxon>Amphibalanus</taxon>
    </lineage>
</organism>
<dbReference type="OrthoDB" id="419167at2759"/>
<comment type="caution">
    <text evidence="9">The sequence shown here is derived from an EMBL/GenBank/DDBJ whole genome shotgun (WGS) entry which is preliminary data.</text>
</comment>
<dbReference type="Pfam" id="PF04142">
    <property type="entry name" value="Nuc_sug_transp"/>
    <property type="match status" value="1"/>
</dbReference>
<dbReference type="GO" id="GO:0000139">
    <property type="term" value="C:Golgi membrane"/>
    <property type="evidence" value="ECO:0007669"/>
    <property type="project" value="InterPro"/>
</dbReference>
<keyword evidence="3" id="KW-0813">Transport</keyword>
<sequence length="274" mass="29741">MALFINQACLLYLVPAVLYCIYNMLTFVNLKAFDPTTYFLLLQLRVVVTGVMFQVLFKRRLSGRQWFSLLLLTLGCVIKQLNFGGPASAQAGRMWHDGIFSINLLLILVQVFCSCTAGVYNEYLLKQGAAGVDVMLQNAFMYADSIVFAVLTLAVRGELSAALTASALRSVARPAVLMIVFNNATVGIVTCYFLHSLDSILKTFASALELMFTAVLCWMIFGIPVYANTAVAIAIVSAAICVYAQQPVRNPPPAGGAAQKEGDSESGQPLLRNA</sequence>
<evidence type="ECO:0000313" key="9">
    <source>
        <dbReference type="EMBL" id="KAF0307464.1"/>
    </source>
</evidence>
<feature type="transmembrane region" description="Helical" evidence="8">
    <location>
        <begin position="175"/>
        <end position="194"/>
    </location>
</feature>
<evidence type="ECO:0000256" key="8">
    <source>
        <dbReference type="SAM" id="Phobius"/>
    </source>
</evidence>
<dbReference type="InterPro" id="IPR037185">
    <property type="entry name" value="EmrE-like"/>
</dbReference>
<proteinExistence type="inferred from homology"/>
<evidence type="ECO:0000256" key="3">
    <source>
        <dbReference type="ARBA" id="ARBA00022597"/>
    </source>
</evidence>
<reference evidence="9 10" key="1">
    <citation type="submission" date="2019-07" db="EMBL/GenBank/DDBJ databases">
        <title>Draft genome assembly of a fouling barnacle, Amphibalanus amphitrite (Darwin, 1854): The first reference genome for Thecostraca.</title>
        <authorList>
            <person name="Kim W."/>
        </authorList>
    </citation>
    <scope>NUCLEOTIDE SEQUENCE [LARGE SCALE GENOMIC DNA]</scope>
    <source>
        <strain evidence="9">SNU_AA5</strain>
        <tissue evidence="9">Soma without cirri and trophi</tissue>
    </source>
</reference>
<evidence type="ECO:0000256" key="2">
    <source>
        <dbReference type="ARBA" id="ARBA00009976"/>
    </source>
</evidence>
<dbReference type="InterPro" id="IPR007271">
    <property type="entry name" value="Nuc_sug_transpt"/>
</dbReference>
<protein>
    <submittedName>
        <fullName evidence="9">UDP-galactose transporter senju</fullName>
    </submittedName>
</protein>
<evidence type="ECO:0000256" key="6">
    <source>
        <dbReference type="ARBA" id="ARBA00023136"/>
    </source>
</evidence>
<feature type="transmembrane region" description="Helical" evidence="8">
    <location>
        <begin position="99"/>
        <end position="120"/>
    </location>
</feature>
<keyword evidence="3" id="KW-0762">Sugar transport</keyword>
<dbReference type="GO" id="GO:0015165">
    <property type="term" value="F:pyrimidine nucleotide-sugar transmembrane transporter activity"/>
    <property type="evidence" value="ECO:0007669"/>
    <property type="project" value="InterPro"/>
</dbReference>
<keyword evidence="5 8" id="KW-1133">Transmembrane helix</keyword>
<feature type="region of interest" description="Disordered" evidence="7">
    <location>
        <begin position="251"/>
        <end position="274"/>
    </location>
</feature>
<keyword evidence="6 8" id="KW-0472">Membrane</keyword>
<dbReference type="EMBL" id="VIIS01000569">
    <property type="protein sequence ID" value="KAF0307464.1"/>
    <property type="molecule type" value="Genomic_DNA"/>
</dbReference>